<evidence type="ECO:0000256" key="1">
    <source>
        <dbReference type="SAM" id="MobiDB-lite"/>
    </source>
</evidence>
<reference evidence="3" key="1">
    <citation type="journal article" date="2014" name="Proc. Natl. Acad. Sci. U.S.A.">
        <title>Extensive sampling of basidiomycete genomes demonstrates inadequacy of the white-rot/brown-rot paradigm for wood decay fungi.</title>
        <authorList>
            <person name="Riley R."/>
            <person name="Salamov A.A."/>
            <person name="Brown D.W."/>
            <person name="Nagy L.G."/>
            <person name="Floudas D."/>
            <person name="Held B.W."/>
            <person name="Levasseur A."/>
            <person name="Lombard V."/>
            <person name="Morin E."/>
            <person name="Otillar R."/>
            <person name="Lindquist E.A."/>
            <person name="Sun H."/>
            <person name="LaButti K.M."/>
            <person name="Schmutz J."/>
            <person name="Jabbour D."/>
            <person name="Luo H."/>
            <person name="Baker S.E."/>
            <person name="Pisabarro A.G."/>
            <person name="Walton J.D."/>
            <person name="Blanchette R.A."/>
            <person name="Henrissat B."/>
            <person name="Martin F."/>
            <person name="Cullen D."/>
            <person name="Hibbett D.S."/>
            <person name="Grigoriev I.V."/>
        </authorList>
    </citation>
    <scope>NUCLEOTIDE SEQUENCE [LARGE SCALE GENOMIC DNA]</scope>
    <source>
        <strain evidence="3">CBS 339.88</strain>
    </source>
</reference>
<dbReference type="EMBL" id="KL142376">
    <property type="protein sequence ID" value="KDR77730.1"/>
    <property type="molecule type" value="Genomic_DNA"/>
</dbReference>
<evidence type="ECO:0000313" key="3">
    <source>
        <dbReference type="Proteomes" id="UP000027222"/>
    </source>
</evidence>
<keyword evidence="3" id="KW-1185">Reference proteome</keyword>
<organism evidence="2 3">
    <name type="scientific">Galerina marginata (strain CBS 339.88)</name>
    <dbReference type="NCBI Taxonomy" id="685588"/>
    <lineage>
        <taxon>Eukaryota</taxon>
        <taxon>Fungi</taxon>
        <taxon>Dikarya</taxon>
        <taxon>Basidiomycota</taxon>
        <taxon>Agaricomycotina</taxon>
        <taxon>Agaricomycetes</taxon>
        <taxon>Agaricomycetidae</taxon>
        <taxon>Agaricales</taxon>
        <taxon>Agaricineae</taxon>
        <taxon>Strophariaceae</taxon>
        <taxon>Galerina</taxon>
    </lineage>
</organism>
<evidence type="ECO:0000313" key="2">
    <source>
        <dbReference type="EMBL" id="KDR77730.1"/>
    </source>
</evidence>
<gene>
    <name evidence="2" type="ORF">GALMADRAFT_411806</name>
</gene>
<dbReference type="AlphaFoldDB" id="A0A067T3F8"/>
<name>A0A067T3F8_GALM3</name>
<sequence length="125" mass="13380">MEMEVDVAYWMCIFRKASLGTGLRWISLVDMTTKPSLAFSLPVDGSGGYDYAASSISASSSLSGASASRSYPSAAPSHRRSTAFVASRLTEVRVLSGGRVPISRTWRSSPKHSTSTSISQIPTRT</sequence>
<proteinExistence type="predicted"/>
<accession>A0A067T3F8</accession>
<protein>
    <submittedName>
        <fullName evidence="2">Uncharacterized protein</fullName>
    </submittedName>
</protein>
<dbReference type="HOGENOM" id="CLU_1992802_0_0_1"/>
<feature type="region of interest" description="Disordered" evidence="1">
    <location>
        <begin position="102"/>
        <end position="125"/>
    </location>
</feature>
<dbReference type="Proteomes" id="UP000027222">
    <property type="component" value="Unassembled WGS sequence"/>
</dbReference>